<reference evidence="2" key="1">
    <citation type="submission" date="2019-08" db="EMBL/GenBank/DDBJ databases">
        <authorList>
            <person name="Kucharzyk K."/>
            <person name="Murdoch R.W."/>
            <person name="Higgins S."/>
            <person name="Loffler F."/>
        </authorList>
    </citation>
    <scope>NUCLEOTIDE SEQUENCE</scope>
</reference>
<feature type="region of interest" description="Disordered" evidence="1">
    <location>
        <begin position="41"/>
        <end position="81"/>
    </location>
</feature>
<comment type="caution">
    <text evidence="2">The sequence shown here is derived from an EMBL/GenBank/DDBJ whole genome shotgun (WGS) entry which is preliminary data.</text>
</comment>
<proteinExistence type="predicted"/>
<evidence type="ECO:0000313" key="2">
    <source>
        <dbReference type="EMBL" id="MPN17229.1"/>
    </source>
</evidence>
<evidence type="ECO:0000256" key="1">
    <source>
        <dbReference type="SAM" id="MobiDB-lite"/>
    </source>
</evidence>
<name>A0A645FUN5_9ZZZZ</name>
<feature type="compositionally biased region" description="Basic and acidic residues" evidence="1">
    <location>
        <begin position="43"/>
        <end position="68"/>
    </location>
</feature>
<gene>
    <name evidence="2" type="ORF">SDC9_164579</name>
</gene>
<dbReference type="EMBL" id="VSSQ01064304">
    <property type="protein sequence ID" value="MPN17229.1"/>
    <property type="molecule type" value="Genomic_DNA"/>
</dbReference>
<protein>
    <submittedName>
        <fullName evidence="2">Uncharacterized protein</fullName>
    </submittedName>
</protein>
<feature type="compositionally biased region" description="Low complexity" evidence="1">
    <location>
        <begin position="69"/>
        <end position="81"/>
    </location>
</feature>
<organism evidence="2">
    <name type="scientific">bioreactor metagenome</name>
    <dbReference type="NCBI Taxonomy" id="1076179"/>
    <lineage>
        <taxon>unclassified sequences</taxon>
        <taxon>metagenomes</taxon>
        <taxon>ecological metagenomes</taxon>
    </lineage>
</organism>
<sequence>MVALIQKAEERPLQHIAQRHRQHHAHQQHGDEVLSQIRRQRERHVGADHVEAAVRKIDHPHDAEDQRQARGQQKQKQSVLN</sequence>
<dbReference type="AlphaFoldDB" id="A0A645FUN5"/>
<accession>A0A645FUN5</accession>